<evidence type="ECO:0000256" key="2">
    <source>
        <dbReference type="ARBA" id="ARBA00022679"/>
    </source>
</evidence>
<comment type="caution">
    <text evidence="9">The sequence shown here is derived from an EMBL/GenBank/DDBJ whole genome shotgun (WGS) entry which is preliminary data.</text>
</comment>
<dbReference type="AlphaFoldDB" id="A0A3N0E3M5"/>
<dbReference type="Gene3D" id="3.30.420.40">
    <property type="match status" value="2"/>
</dbReference>
<evidence type="ECO:0000256" key="4">
    <source>
        <dbReference type="ARBA" id="ARBA00022777"/>
    </source>
</evidence>
<dbReference type="Pfam" id="PF02782">
    <property type="entry name" value="FGGY_C"/>
    <property type="match status" value="1"/>
</dbReference>
<accession>A0A3N0E3M5</accession>
<dbReference type="CDD" id="cd07771">
    <property type="entry name" value="ASKHA_NBD_FGGY_RhaB-like"/>
    <property type="match status" value="1"/>
</dbReference>
<gene>
    <name evidence="9" type="ORF">EFW17_19135</name>
</gene>
<evidence type="ECO:0000259" key="8">
    <source>
        <dbReference type="Pfam" id="PF02782"/>
    </source>
</evidence>
<keyword evidence="2" id="KW-0808">Transferase</keyword>
<dbReference type="SUPFAM" id="SSF53067">
    <property type="entry name" value="Actin-like ATPase domain"/>
    <property type="match status" value="2"/>
</dbReference>
<dbReference type="InterPro" id="IPR018484">
    <property type="entry name" value="FGGY_N"/>
</dbReference>
<proteinExistence type="inferred from homology"/>
<keyword evidence="4 9" id="KW-0418">Kinase</keyword>
<keyword evidence="3" id="KW-0547">Nucleotide-binding</keyword>
<evidence type="ECO:0000259" key="7">
    <source>
        <dbReference type="Pfam" id="PF00370"/>
    </source>
</evidence>
<dbReference type="PANTHER" id="PTHR43095:SF1">
    <property type="entry name" value="AUTOINDUCER-2 KINASE"/>
    <property type="match status" value="1"/>
</dbReference>
<dbReference type="RefSeq" id="WP_123202798.1">
    <property type="nucleotide sequence ID" value="NZ_RJMB01000023.1"/>
</dbReference>
<keyword evidence="10" id="KW-1185">Reference proteome</keyword>
<keyword evidence="6" id="KW-0684">Rhamnose metabolism</keyword>
<dbReference type="EMBL" id="RJMB01000023">
    <property type="protein sequence ID" value="RNL82426.1"/>
    <property type="molecule type" value="Genomic_DNA"/>
</dbReference>
<evidence type="ECO:0000256" key="1">
    <source>
        <dbReference type="ARBA" id="ARBA00009156"/>
    </source>
</evidence>
<keyword evidence="5" id="KW-0067">ATP-binding</keyword>
<reference evidence="9 10" key="1">
    <citation type="submission" date="2018-11" db="EMBL/GenBank/DDBJ databases">
        <title>The genome draft of YIM 96095.</title>
        <authorList>
            <person name="Tang S.-K."/>
            <person name="Chunyu W.-X."/>
            <person name="Feng Y.-Z."/>
        </authorList>
    </citation>
    <scope>NUCLEOTIDE SEQUENCE [LARGE SCALE GENOMIC DNA]</scope>
    <source>
        <strain evidence="9 10">YIM 96095</strain>
    </source>
</reference>
<dbReference type="OrthoDB" id="9761504at2"/>
<feature type="domain" description="Carbohydrate kinase FGGY C-terminal" evidence="8">
    <location>
        <begin position="255"/>
        <end position="445"/>
    </location>
</feature>
<comment type="similarity">
    <text evidence="1">Belongs to the FGGY kinase family.</text>
</comment>
<dbReference type="Pfam" id="PF00370">
    <property type="entry name" value="FGGY_N"/>
    <property type="match status" value="1"/>
</dbReference>
<evidence type="ECO:0000256" key="6">
    <source>
        <dbReference type="ARBA" id="ARBA00023308"/>
    </source>
</evidence>
<dbReference type="InterPro" id="IPR050406">
    <property type="entry name" value="FGGY_Carb_Kinase"/>
</dbReference>
<organism evidence="9 10">
    <name type="scientific">Halostreptopolyspora alba</name>
    <dbReference type="NCBI Taxonomy" id="2487137"/>
    <lineage>
        <taxon>Bacteria</taxon>
        <taxon>Bacillati</taxon>
        <taxon>Actinomycetota</taxon>
        <taxon>Actinomycetes</taxon>
        <taxon>Streptosporangiales</taxon>
        <taxon>Nocardiopsidaceae</taxon>
        <taxon>Halostreptopolyspora</taxon>
    </lineage>
</organism>
<feature type="domain" description="Carbohydrate kinase FGGY N-terminal" evidence="7">
    <location>
        <begin position="9"/>
        <end position="246"/>
    </location>
</feature>
<name>A0A3N0E3M5_9ACTN</name>
<dbReference type="InterPro" id="IPR013449">
    <property type="entry name" value="Rhamnulokinase"/>
</dbReference>
<dbReference type="InterPro" id="IPR043129">
    <property type="entry name" value="ATPase_NBD"/>
</dbReference>
<dbReference type="GO" id="GO:0008993">
    <property type="term" value="F:rhamnulokinase activity"/>
    <property type="evidence" value="ECO:0007669"/>
    <property type="project" value="InterPro"/>
</dbReference>
<evidence type="ECO:0000313" key="10">
    <source>
        <dbReference type="Proteomes" id="UP000269198"/>
    </source>
</evidence>
<protein>
    <submittedName>
        <fullName evidence="9">Rhamnulokinase</fullName>
    </submittedName>
</protein>
<dbReference type="GO" id="GO:0019301">
    <property type="term" value="P:rhamnose catabolic process"/>
    <property type="evidence" value="ECO:0007669"/>
    <property type="project" value="InterPro"/>
</dbReference>
<dbReference type="Proteomes" id="UP000269198">
    <property type="component" value="Unassembled WGS sequence"/>
</dbReference>
<dbReference type="InterPro" id="IPR018485">
    <property type="entry name" value="FGGY_C"/>
</dbReference>
<evidence type="ECO:0000256" key="5">
    <source>
        <dbReference type="ARBA" id="ARBA00022840"/>
    </source>
</evidence>
<evidence type="ECO:0000256" key="3">
    <source>
        <dbReference type="ARBA" id="ARBA00022741"/>
    </source>
</evidence>
<dbReference type="GO" id="GO:0005524">
    <property type="term" value="F:ATP binding"/>
    <property type="evidence" value="ECO:0007669"/>
    <property type="project" value="UniProtKB-KW"/>
</dbReference>
<dbReference type="PANTHER" id="PTHR43095">
    <property type="entry name" value="SUGAR KINASE"/>
    <property type="match status" value="1"/>
</dbReference>
<evidence type="ECO:0000313" key="9">
    <source>
        <dbReference type="EMBL" id="RNL82426.1"/>
    </source>
</evidence>
<sequence>MSEQHSFAAVDLGASSGRVVVGHLNEGELTLDVAHRFANEPVRLPTGLHWNVPGLYQQILRGLRSAAQDHPLTSVGVDSWAIDYGLLDTSGALLGLPHHHRDSRTDTVAPEVTQRLGASELYSVNGLQYLPFTTLFQLAAASAATPDTVSAARTLLLIPDLVCYWLTGEIGVELTNASTTGLLDATSHTWSPRLASAVGVDPDILPPLRAPGRHLGPLRDEVARETRTDAAVTTVASHDTASAVIGVPASRPEFGYISCGTWSLAGLELETPVLTPQARSANFTNELGLDGTTRFLRNIMGLWLLQETLRAWGLGTEALPELLAEAAEAEPFTAVVDAGDQRFIAPGDMPARIAEFCRETGQPVPESRGALVRCVVESLALAHRATLRGAAELSGRDLEVVHLVGGGARNELLCQLTADALDLPVVAGPTEATAIGNVLVQARAAGLVPDLPAMRALVAATQPTRRHEPRGNEAAWRAAAERVGLE</sequence>